<feature type="transmembrane region" description="Helical" evidence="5">
    <location>
        <begin position="247"/>
        <end position="268"/>
    </location>
</feature>
<proteinExistence type="predicted"/>
<sequence length="427" mass="49565">MFLQTSEMKQLFFINDTLENNISYFLISCFLIALPFQHFFSEILLTCFTIHTLIHIRKKNLQALKNKTVWIIAAIFFLSLFTISYSNHVAEGFKETDHQLAILLFPLGLSLSNLNFEKYKISFLKIFAFTCTITIVYLYFNAFRVIHYYHYPASAIFSKVFLNQNFSAPIDLHATYLSMYVALSIGIFLYLFFLKSQFQNTAYILFTLILFAGLIQLSSRSVVIATLIIILIAVPALLLHGKQRWQFSIASFLGLFFLFFAITNINALKKRYVSDLKDDLNKNAVTPDLTETRMKRWGLELQLISQSPVVGYGGGSEKYVLKKKYFEKKFYRSYLVELNAHNQYLSFLIKAGIFGLLIYLYILYFSLSNAIKRKDFIFFSFLILISVVSISENILDVNKGIFFYSFFLSLFLLTKSKENINVKTDFT</sequence>
<comment type="caution">
    <text evidence="7">The sequence shown here is derived from an EMBL/GenBank/DDBJ whole genome shotgun (WGS) entry which is preliminary data.</text>
</comment>
<dbReference type="GO" id="GO:0016020">
    <property type="term" value="C:membrane"/>
    <property type="evidence" value="ECO:0007669"/>
    <property type="project" value="UniProtKB-SubCell"/>
</dbReference>
<evidence type="ECO:0000313" key="7">
    <source>
        <dbReference type="EMBL" id="RNI38769.1"/>
    </source>
</evidence>
<dbReference type="GO" id="GO:0016874">
    <property type="term" value="F:ligase activity"/>
    <property type="evidence" value="ECO:0007669"/>
    <property type="project" value="UniProtKB-KW"/>
</dbReference>
<keyword evidence="2 5" id="KW-0812">Transmembrane</keyword>
<evidence type="ECO:0000313" key="8">
    <source>
        <dbReference type="Proteomes" id="UP000267223"/>
    </source>
</evidence>
<feature type="transmembrane region" description="Helical" evidence="5">
    <location>
        <begin position="174"/>
        <end position="193"/>
    </location>
</feature>
<feature type="domain" description="O-antigen ligase-related" evidence="6">
    <location>
        <begin position="206"/>
        <end position="360"/>
    </location>
</feature>
<feature type="transmembrane region" description="Helical" evidence="5">
    <location>
        <begin position="123"/>
        <end position="140"/>
    </location>
</feature>
<feature type="transmembrane region" description="Helical" evidence="5">
    <location>
        <begin position="200"/>
        <end position="217"/>
    </location>
</feature>
<evidence type="ECO:0000256" key="4">
    <source>
        <dbReference type="ARBA" id="ARBA00023136"/>
    </source>
</evidence>
<evidence type="ECO:0000256" key="3">
    <source>
        <dbReference type="ARBA" id="ARBA00022989"/>
    </source>
</evidence>
<dbReference type="Proteomes" id="UP000267223">
    <property type="component" value="Unassembled WGS sequence"/>
</dbReference>
<feature type="transmembrane region" description="Helical" evidence="5">
    <location>
        <begin position="69"/>
        <end position="86"/>
    </location>
</feature>
<name>A0A3M9NLV0_9BACT</name>
<dbReference type="PANTHER" id="PTHR37422:SF17">
    <property type="entry name" value="O-ANTIGEN LIGASE"/>
    <property type="match status" value="1"/>
</dbReference>
<evidence type="ECO:0000256" key="1">
    <source>
        <dbReference type="ARBA" id="ARBA00004141"/>
    </source>
</evidence>
<feature type="transmembrane region" description="Helical" evidence="5">
    <location>
        <begin position="22"/>
        <end position="48"/>
    </location>
</feature>
<keyword evidence="3 5" id="KW-1133">Transmembrane helix</keyword>
<keyword evidence="8" id="KW-1185">Reference proteome</keyword>
<protein>
    <submittedName>
        <fullName evidence="7">O-antigen ligase domain-containing protein</fullName>
    </submittedName>
</protein>
<keyword evidence="4 5" id="KW-0472">Membrane</keyword>
<dbReference type="InterPro" id="IPR007016">
    <property type="entry name" value="O-antigen_ligase-rel_domated"/>
</dbReference>
<evidence type="ECO:0000256" key="5">
    <source>
        <dbReference type="SAM" id="Phobius"/>
    </source>
</evidence>
<dbReference type="PANTHER" id="PTHR37422">
    <property type="entry name" value="TEICHURONIC ACID BIOSYNTHESIS PROTEIN TUAE"/>
    <property type="match status" value="1"/>
</dbReference>
<accession>A0A3M9NLV0</accession>
<comment type="subcellular location">
    <subcellularLocation>
        <location evidence="1">Membrane</location>
        <topology evidence="1">Multi-pass membrane protein</topology>
    </subcellularLocation>
</comment>
<dbReference type="InterPro" id="IPR051533">
    <property type="entry name" value="WaaL-like"/>
</dbReference>
<feature type="transmembrane region" description="Helical" evidence="5">
    <location>
        <begin position="223"/>
        <end position="240"/>
    </location>
</feature>
<evidence type="ECO:0000256" key="2">
    <source>
        <dbReference type="ARBA" id="ARBA00022692"/>
    </source>
</evidence>
<keyword evidence="7" id="KW-0436">Ligase</keyword>
<feature type="transmembrane region" description="Helical" evidence="5">
    <location>
        <begin position="344"/>
        <end position="364"/>
    </location>
</feature>
<feature type="transmembrane region" description="Helical" evidence="5">
    <location>
        <begin position="376"/>
        <end position="395"/>
    </location>
</feature>
<dbReference type="AlphaFoldDB" id="A0A3M9NLV0"/>
<dbReference type="EMBL" id="RJJR01000002">
    <property type="protein sequence ID" value="RNI38769.1"/>
    <property type="molecule type" value="Genomic_DNA"/>
</dbReference>
<reference evidence="7 8" key="1">
    <citation type="submission" date="2018-11" db="EMBL/GenBank/DDBJ databases">
        <title>Draft genome sequence of Ferruginibacter sp. BO-59.</title>
        <authorList>
            <person name="Im W.T."/>
        </authorList>
    </citation>
    <scope>NUCLEOTIDE SEQUENCE [LARGE SCALE GENOMIC DNA]</scope>
    <source>
        <strain evidence="7 8">BO-59</strain>
    </source>
</reference>
<organism evidence="7 8">
    <name type="scientific">Hanamia caeni</name>
    <dbReference type="NCBI Taxonomy" id="2294116"/>
    <lineage>
        <taxon>Bacteria</taxon>
        <taxon>Pseudomonadati</taxon>
        <taxon>Bacteroidota</taxon>
        <taxon>Chitinophagia</taxon>
        <taxon>Chitinophagales</taxon>
        <taxon>Chitinophagaceae</taxon>
        <taxon>Hanamia</taxon>
    </lineage>
</organism>
<feature type="transmembrane region" description="Helical" evidence="5">
    <location>
        <begin position="401"/>
        <end position="416"/>
    </location>
</feature>
<gene>
    <name evidence="7" type="ORF">EFY79_03665</name>
</gene>
<dbReference type="Pfam" id="PF04932">
    <property type="entry name" value="Wzy_C"/>
    <property type="match status" value="1"/>
</dbReference>
<evidence type="ECO:0000259" key="6">
    <source>
        <dbReference type="Pfam" id="PF04932"/>
    </source>
</evidence>